<dbReference type="OrthoDB" id="2142580at2"/>
<evidence type="ECO:0000256" key="1">
    <source>
        <dbReference type="ARBA" id="ARBA00008023"/>
    </source>
</evidence>
<dbReference type="InterPro" id="IPR002637">
    <property type="entry name" value="RdgB/HAM1"/>
</dbReference>
<gene>
    <name evidence="3" type="ORF">FC07_GL001119</name>
</gene>
<dbReference type="GO" id="GO:0047429">
    <property type="term" value="F:nucleoside triphosphate diphosphatase activity"/>
    <property type="evidence" value="ECO:0007669"/>
    <property type="project" value="InterPro"/>
</dbReference>
<dbReference type="PANTHER" id="PTHR11067:SF9">
    <property type="entry name" value="INOSINE TRIPHOSPHATE PYROPHOSPHATASE"/>
    <property type="match status" value="1"/>
</dbReference>
<keyword evidence="2" id="KW-0378">Hydrolase</keyword>
<comment type="similarity">
    <text evidence="1">Belongs to the HAM1 NTPase family.</text>
</comment>
<dbReference type="CDD" id="cd00515">
    <property type="entry name" value="HAM1"/>
    <property type="match status" value="1"/>
</dbReference>
<dbReference type="AlphaFoldDB" id="A0A0R1H9D5"/>
<name>A0A0R1H9D5_9LACO</name>
<dbReference type="PANTHER" id="PTHR11067">
    <property type="entry name" value="INOSINE TRIPHOSPHATE PYROPHOSPHATASE/HAM1 PROTEIN"/>
    <property type="match status" value="1"/>
</dbReference>
<reference evidence="3 4" key="1">
    <citation type="journal article" date="2015" name="Genome Announc.">
        <title>Expanding the biotechnology potential of lactobacilli through comparative genomics of 213 strains and associated genera.</title>
        <authorList>
            <person name="Sun Z."/>
            <person name="Harris H.M."/>
            <person name="McCann A."/>
            <person name="Guo C."/>
            <person name="Argimon S."/>
            <person name="Zhang W."/>
            <person name="Yang X."/>
            <person name="Jeffery I.B."/>
            <person name="Cooney J.C."/>
            <person name="Kagawa T.F."/>
            <person name="Liu W."/>
            <person name="Song Y."/>
            <person name="Salvetti E."/>
            <person name="Wrobel A."/>
            <person name="Rasinkangas P."/>
            <person name="Parkhill J."/>
            <person name="Rea M.C."/>
            <person name="O'Sullivan O."/>
            <person name="Ritari J."/>
            <person name="Douillard F.P."/>
            <person name="Paul Ross R."/>
            <person name="Yang R."/>
            <person name="Briner A.E."/>
            <person name="Felis G.E."/>
            <person name="de Vos W.M."/>
            <person name="Barrangou R."/>
            <person name="Klaenhammer T.R."/>
            <person name="Caufield P.W."/>
            <person name="Cui Y."/>
            <person name="Zhang H."/>
            <person name="O'Toole P.W."/>
        </authorList>
    </citation>
    <scope>NUCLEOTIDE SEQUENCE [LARGE SCALE GENOMIC DNA]</scope>
    <source>
        <strain evidence="3 4">DSM 20003</strain>
    </source>
</reference>
<dbReference type="Pfam" id="PF01725">
    <property type="entry name" value="Ham1p_like"/>
    <property type="match status" value="1"/>
</dbReference>
<comment type="caution">
    <text evidence="3">The sequence shown here is derived from an EMBL/GenBank/DDBJ whole genome shotgun (WGS) entry which is preliminary data.</text>
</comment>
<protein>
    <recommendedName>
        <fullName evidence="5">Non-canonical purine NTP pyrophosphatase</fullName>
    </recommendedName>
</protein>
<organism evidence="3 4">
    <name type="scientific">Loigolactobacillus bifermentans DSM 20003</name>
    <dbReference type="NCBI Taxonomy" id="1423726"/>
    <lineage>
        <taxon>Bacteria</taxon>
        <taxon>Bacillati</taxon>
        <taxon>Bacillota</taxon>
        <taxon>Bacilli</taxon>
        <taxon>Lactobacillales</taxon>
        <taxon>Lactobacillaceae</taxon>
        <taxon>Loigolactobacillus</taxon>
    </lineage>
</organism>
<dbReference type="GO" id="GO:0005829">
    <property type="term" value="C:cytosol"/>
    <property type="evidence" value="ECO:0007669"/>
    <property type="project" value="TreeGrafter"/>
</dbReference>
<dbReference type="Proteomes" id="UP000051461">
    <property type="component" value="Unassembled WGS sequence"/>
</dbReference>
<proteinExistence type="inferred from homology"/>
<dbReference type="GO" id="GO:0009143">
    <property type="term" value="P:nucleoside triphosphate catabolic process"/>
    <property type="evidence" value="ECO:0007669"/>
    <property type="project" value="InterPro"/>
</dbReference>
<accession>A0A0R1H9D5</accession>
<evidence type="ECO:0000256" key="2">
    <source>
        <dbReference type="ARBA" id="ARBA00022801"/>
    </source>
</evidence>
<dbReference type="EMBL" id="AZDA01000018">
    <property type="protein sequence ID" value="KRK40258.1"/>
    <property type="molecule type" value="Genomic_DNA"/>
</dbReference>
<evidence type="ECO:0008006" key="5">
    <source>
        <dbReference type="Google" id="ProtNLM"/>
    </source>
</evidence>
<dbReference type="RefSeq" id="WP_057903773.1">
    <property type="nucleotide sequence ID" value="NZ_AZDA01000018.1"/>
</dbReference>
<dbReference type="Gene3D" id="3.90.950.10">
    <property type="match status" value="1"/>
</dbReference>
<evidence type="ECO:0000313" key="4">
    <source>
        <dbReference type="Proteomes" id="UP000051461"/>
    </source>
</evidence>
<dbReference type="SUPFAM" id="SSF52972">
    <property type="entry name" value="ITPase-like"/>
    <property type="match status" value="1"/>
</dbReference>
<sequence>MATFWFASHNANKLAQLQNWATPLGWTIKAVPAAWYTQQPVENGQTYLANAQAKLAVIQPPAPVAVLTDDSGLELAVWPSRLGIHTRRELDRYAPPLSWNAYLLKQLQGEVRREATMVTTLALRLPDGRERSAVGRVTGTLATEELGDQSRGFDRIFWLPEQQATLAQLPLAQQRPLNQRSRALQQLAKQL</sequence>
<keyword evidence="4" id="KW-1185">Reference proteome</keyword>
<evidence type="ECO:0000313" key="3">
    <source>
        <dbReference type="EMBL" id="KRK40258.1"/>
    </source>
</evidence>
<dbReference type="STRING" id="1423726.FC07_GL001119"/>
<dbReference type="InterPro" id="IPR029001">
    <property type="entry name" value="ITPase-like_fam"/>
</dbReference>